<dbReference type="InterPro" id="IPR050569">
    <property type="entry name" value="TAAR"/>
</dbReference>
<evidence type="ECO:0000256" key="1">
    <source>
        <dbReference type="ARBA" id="ARBA00004651"/>
    </source>
</evidence>
<keyword evidence="5" id="KW-0297">G-protein coupled receptor</keyword>
<feature type="domain" description="G-protein coupled receptors family 1 profile" evidence="11">
    <location>
        <begin position="640"/>
        <end position="884"/>
    </location>
</feature>
<feature type="transmembrane region" description="Helical" evidence="10">
    <location>
        <begin position="63"/>
        <end position="85"/>
    </location>
</feature>
<evidence type="ECO:0000256" key="2">
    <source>
        <dbReference type="ARBA" id="ARBA00022475"/>
    </source>
</evidence>
<evidence type="ECO:0000259" key="11">
    <source>
        <dbReference type="PROSITE" id="PS50262"/>
    </source>
</evidence>
<organism evidence="12 13">
    <name type="scientific">Pocillopora damicornis</name>
    <name type="common">Cauliflower coral</name>
    <name type="synonym">Millepora damicornis</name>
    <dbReference type="NCBI Taxonomy" id="46731"/>
    <lineage>
        <taxon>Eukaryota</taxon>
        <taxon>Metazoa</taxon>
        <taxon>Cnidaria</taxon>
        <taxon>Anthozoa</taxon>
        <taxon>Hexacorallia</taxon>
        <taxon>Scleractinia</taxon>
        <taxon>Astrocoeniina</taxon>
        <taxon>Pocilloporidae</taxon>
        <taxon>Pocillopora</taxon>
    </lineage>
</organism>
<evidence type="ECO:0000256" key="10">
    <source>
        <dbReference type="SAM" id="Phobius"/>
    </source>
</evidence>
<feature type="transmembrane region" description="Helical" evidence="10">
    <location>
        <begin position="522"/>
        <end position="542"/>
    </location>
</feature>
<feature type="transmembrane region" description="Helical" evidence="10">
    <location>
        <begin position="148"/>
        <end position="170"/>
    </location>
</feature>
<feature type="transmembrane region" description="Helical" evidence="10">
    <location>
        <begin position="176"/>
        <end position="196"/>
    </location>
</feature>
<dbReference type="SMART" id="SM01381">
    <property type="entry name" value="7TM_GPCR_Srsx"/>
    <property type="match status" value="1"/>
</dbReference>
<dbReference type="Proteomes" id="UP000275408">
    <property type="component" value="Unassembled WGS sequence"/>
</dbReference>
<keyword evidence="8" id="KW-0807">Transducer</keyword>
<feature type="transmembrane region" description="Helical" evidence="10">
    <location>
        <begin position="476"/>
        <end position="495"/>
    </location>
</feature>
<feature type="transmembrane region" description="Helical" evidence="10">
    <location>
        <begin position="442"/>
        <end position="464"/>
    </location>
</feature>
<comment type="subcellular location">
    <subcellularLocation>
        <location evidence="1">Cell membrane</location>
        <topology evidence="1">Multi-pass membrane protein</topology>
    </subcellularLocation>
</comment>
<feature type="region of interest" description="Disordered" evidence="9">
    <location>
        <begin position="930"/>
        <end position="952"/>
    </location>
</feature>
<dbReference type="GO" id="GO:0005886">
    <property type="term" value="C:plasma membrane"/>
    <property type="evidence" value="ECO:0007669"/>
    <property type="project" value="UniProtKB-SubCell"/>
</dbReference>
<keyword evidence="7" id="KW-0675">Receptor</keyword>
<dbReference type="PRINTS" id="PR00237">
    <property type="entry name" value="GPCRRHODOPSN"/>
</dbReference>
<dbReference type="InterPro" id="IPR017452">
    <property type="entry name" value="GPCR_Rhodpsn_7TM"/>
</dbReference>
<evidence type="ECO:0000256" key="7">
    <source>
        <dbReference type="ARBA" id="ARBA00023170"/>
    </source>
</evidence>
<feature type="domain" description="G-protein coupled receptors family 1 profile" evidence="11">
    <location>
        <begin position="335"/>
        <end position="581"/>
    </location>
</feature>
<dbReference type="CDD" id="cd00637">
    <property type="entry name" value="7tm_classA_rhodopsin-like"/>
    <property type="match status" value="3"/>
</dbReference>
<evidence type="ECO:0000256" key="4">
    <source>
        <dbReference type="ARBA" id="ARBA00022989"/>
    </source>
</evidence>
<dbReference type="OrthoDB" id="5967194at2759"/>
<feature type="transmembrane region" description="Helical" evidence="10">
    <location>
        <begin position="774"/>
        <end position="795"/>
    </location>
</feature>
<evidence type="ECO:0000256" key="8">
    <source>
        <dbReference type="ARBA" id="ARBA00023224"/>
    </source>
</evidence>
<reference evidence="12 13" key="1">
    <citation type="journal article" date="2018" name="Sci. Rep.">
        <title>Comparative analysis of the Pocillopora damicornis genome highlights role of immune system in coral evolution.</title>
        <authorList>
            <person name="Cunning R."/>
            <person name="Bay R.A."/>
            <person name="Gillette P."/>
            <person name="Baker A.C."/>
            <person name="Traylor-Knowles N."/>
        </authorList>
    </citation>
    <scope>NUCLEOTIDE SEQUENCE [LARGE SCALE GENOMIC DNA]</scope>
    <source>
        <strain evidence="12">RSMAS</strain>
        <tissue evidence="12">Whole animal</tissue>
    </source>
</reference>
<evidence type="ECO:0000313" key="13">
    <source>
        <dbReference type="Proteomes" id="UP000275408"/>
    </source>
</evidence>
<name>A0A3M6US45_POCDA</name>
<feature type="transmembrane region" description="Helical" evidence="10">
    <location>
        <begin position="865"/>
        <end position="886"/>
    </location>
</feature>
<dbReference type="SUPFAM" id="SSF81321">
    <property type="entry name" value="Family A G protein-coupled receptor-like"/>
    <property type="match status" value="3"/>
</dbReference>
<sequence length="952" mass="108635">MSWQNSTSRVPSDVYLQIINEPEYWLTLAVVGFALSAVTVVANSILLATIWHDPLRSLRTPPCLLIANLGLADLLVGLCVIPMVTLRDVYRSFLQMVPLPSIVGTITSCILSATLFVSSATIVAMSAACFYAIDNPIRYKTNMTKKRIYWLIIMVWIASVLICCLPVTTIPENTFMLIYMHTHISLPALLLMIIYIKGFRSLSRRRRELLQSTNASVRNHKLALERKRNMAVIVTTILMMFYISYLPRFIIFHLENFCSPCQINEDSIRFHKTDVITSRLIFFNSAINPFVYAWRMPKYRRSLVSCWKALQSKLKSTLKRELQVGYIFATAIIFTNAFLLFTIYQDPRKSLRSPSSLLIANLSVSDLLLGFGVLLIAVRDTYRYKQLHMPFIGVIKAVIYIIHITTVFIGGYSIIAMSIACYIAISRPLEHKSIITAKRIKIFIVVVWVISLSTCVFPVTSVPQNIYELIYAHTHASLPAVLLTLIYVSVFRALARRSRDLQLSGSKSISDNKHVLERQRKMTLTVIIILGLFFMTYMPQYITVHLLHFCKSCQESINFHKVDVAASRLLCLSSAMNPFVYAWRIYFLSSCYNLRAPAKKNMANLSDPNDDFYLMIIQDKEYWLSLAVVGFILAIVIIVGNSILLFTTYKNPRRSLRTPPSYLITNLSVSDLLLGLNVLVVAIRDVYRSQLQQMPSAMLFRAIIYTVVTTTLFVSSYSIIAMSLTCDIAISKPMEYKSIITKRRTKIFIAVLWLISLTTCILPVTNVSEETYTLIYLHTHATLPAILLTVIYVHVFRALGKRARELQEGGYNSIAANSLERKRNMAVTIIVILMLFFITYMPQYITLHLLYFCESCRDSKTFHMIDVVLSRFLYINSALNPFVYAWRVPKYRRAFSDCWQMCIGGHIFDGSSSYISSFRSTRRQTEKIGVSPKIGRDKPRGVSDPSEMTSQF</sequence>
<feature type="transmembrane region" description="Helical" evidence="10">
    <location>
        <begin position="825"/>
        <end position="845"/>
    </location>
</feature>
<feature type="transmembrane region" description="Helical" evidence="10">
    <location>
        <begin position="324"/>
        <end position="344"/>
    </location>
</feature>
<feature type="domain" description="G-protein coupled receptors family 1 profile" evidence="11">
    <location>
        <begin position="42"/>
        <end position="292"/>
    </location>
</feature>
<evidence type="ECO:0000256" key="3">
    <source>
        <dbReference type="ARBA" id="ARBA00022692"/>
    </source>
</evidence>
<evidence type="ECO:0000256" key="6">
    <source>
        <dbReference type="ARBA" id="ARBA00023136"/>
    </source>
</evidence>
<gene>
    <name evidence="12" type="ORF">pdam_00008812</name>
</gene>
<dbReference type="EMBL" id="RCHS01000841">
    <property type="protein sequence ID" value="RMX56409.1"/>
    <property type="molecule type" value="Genomic_DNA"/>
</dbReference>
<dbReference type="AlphaFoldDB" id="A0A3M6US45"/>
<keyword evidence="2" id="KW-1003">Cell membrane</keyword>
<comment type="caution">
    <text evidence="12">The sequence shown here is derived from an EMBL/GenBank/DDBJ whole genome shotgun (WGS) entry which is preliminary data.</text>
</comment>
<feature type="transmembrane region" description="Helical" evidence="10">
    <location>
        <begin position="230"/>
        <end position="250"/>
    </location>
</feature>
<keyword evidence="3 10" id="KW-0812">Transmembrane</keyword>
<dbReference type="PANTHER" id="PTHR24249">
    <property type="entry name" value="HISTAMINE RECEPTOR-RELATED G-PROTEIN COUPLED RECEPTOR"/>
    <property type="match status" value="1"/>
</dbReference>
<feature type="transmembrane region" description="Helical" evidence="10">
    <location>
        <begin position="622"/>
        <end position="649"/>
    </location>
</feature>
<evidence type="ECO:0000256" key="5">
    <source>
        <dbReference type="ARBA" id="ARBA00023040"/>
    </source>
</evidence>
<feature type="transmembrane region" description="Helical" evidence="10">
    <location>
        <begin position="398"/>
        <end position="422"/>
    </location>
</feature>
<dbReference type="Gene3D" id="1.20.1070.10">
    <property type="entry name" value="Rhodopsin 7-helix transmembrane proteins"/>
    <property type="match status" value="3"/>
</dbReference>
<feature type="transmembrane region" description="Helical" evidence="10">
    <location>
        <begin position="747"/>
        <end position="768"/>
    </location>
</feature>
<keyword evidence="4 10" id="KW-1133">Transmembrane helix</keyword>
<feature type="transmembrane region" description="Helical" evidence="10">
    <location>
        <begin position="661"/>
        <end position="683"/>
    </location>
</feature>
<evidence type="ECO:0000256" key="9">
    <source>
        <dbReference type="SAM" id="MobiDB-lite"/>
    </source>
</evidence>
<feature type="transmembrane region" description="Helical" evidence="10">
    <location>
        <begin position="703"/>
        <end position="726"/>
    </location>
</feature>
<evidence type="ECO:0000313" key="12">
    <source>
        <dbReference type="EMBL" id="RMX56409.1"/>
    </source>
</evidence>
<dbReference type="GO" id="GO:0004930">
    <property type="term" value="F:G protein-coupled receptor activity"/>
    <property type="evidence" value="ECO:0007669"/>
    <property type="project" value="UniProtKB-KW"/>
</dbReference>
<dbReference type="PROSITE" id="PS50262">
    <property type="entry name" value="G_PROTEIN_RECEP_F1_2"/>
    <property type="match status" value="3"/>
</dbReference>
<feature type="transmembrane region" description="Helical" evidence="10">
    <location>
        <begin position="24"/>
        <end position="51"/>
    </location>
</feature>
<dbReference type="PANTHER" id="PTHR24249:SF372">
    <property type="entry name" value="G-PROTEIN COUPLED RECEPTORS FAMILY 1 PROFILE DOMAIN-CONTAINING PROTEIN"/>
    <property type="match status" value="1"/>
</dbReference>
<keyword evidence="6 10" id="KW-0472">Membrane</keyword>
<dbReference type="Pfam" id="PF00001">
    <property type="entry name" value="7tm_1"/>
    <property type="match status" value="3"/>
</dbReference>
<keyword evidence="13" id="KW-1185">Reference proteome</keyword>
<protein>
    <recommendedName>
        <fullName evidence="11">G-protein coupled receptors family 1 profile domain-containing protein</fullName>
    </recommendedName>
</protein>
<proteinExistence type="predicted"/>
<dbReference type="InterPro" id="IPR000276">
    <property type="entry name" value="GPCR_Rhodpsn"/>
</dbReference>
<feature type="transmembrane region" description="Helical" evidence="10">
    <location>
        <begin position="356"/>
        <end position="378"/>
    </location>
</feature>
<accession>A0A3M6US45</accession>
<feature type="transmembrane region" description="Helical" evidence="10">
    <location>
        <begin position="105"/>
        <end position="133"/>
    </location>
</feature>